<evidence type="ECO:0000313" key="3">
    <source>
        <dbReference type="Proteomes" id="UP000186108"/>
    </source>
</evidence>
<organism evidence="2 3">
    <name type="scientific">Rhodococcus opacus</name>
    <name type="common">Nocardia opaca</name>
    <dbReference type="NCBI Taxonomy" id="37919"/>
    <lineage>
        <taxon>Bacteria</taxon>
        <taxon>Bacillati</taxon>
        <taxon>Actinomycetota</taxon>
        <taxon>Actinomycetes</taxon>
        <taxon>Mycobacteriales</taxon>
        <taxon>Nocardiaceae</taxon>
        <taxon>Rhodococcus</taxon>
    </lineage>
</organism>
<proteinExistence type="predicted"/>
<dbReference type="PATRIC" id="fig|37919.13.peg.7963"/>
<dbReference type="AlphaFoldDB" id="A0A1B1KHS8"/>
<feature type="transmembrane region" description="Helical" evidence="1">
    <location>
        <begin position="178"/>
        <end position="199"/>
    </location>
</feature>
<feature type="transmembrane region" description="Helical" evidence="1">
    <location>
        <begin position="70"/>
        <end position="89"/>
    </location>
</feature>
<feature type="transmembrane region" description="Helical" evidence="1">
    <location>
        <begin position="141"/>
        <end position="166"/>
    </location>
</feature>
<dbReference type="EMBL" id="CP009112">
    <property type="protein sequence ID" value="ANS32157.1"/>
    <property type="molecule type" value="Genomic_DNA"/>
</dbReference>
<gene>
    <name evidence="2" type="ORF">R1CP_37790</name>
</gene>
<evidence type="ECO:0000256" key="1">
    <source>
        <dbReference type="SAM" id="Phobius"/>
    </source>
</evidence>
<keyword evidence="2" id="KW-0614">Plasmid</keyword>
<sequence length="365" mass="39322">MTATAAVAVLLWIAAASRFRRWWWARTWNLVGVLTVFTCMAAHMTVNLPLFESLLRGALGHSNGAGAVKMVLFSGICFGAAILVTDLMAPSDRRRAQLIRLHALLSMVTAGGSVAFFLTAPEVPEQRDGYTFDDLYAHTPGYAEAGITAMLYPFLLCIVVTIVTAGHADTRTATGRGLMVLCPGVFLLTVYAGMRITYVLAASTGAIDPTPRVFDITQVLALVGVLMVTIGVLWPTMALWTAARRALRDFFELHRVLTTRWPGVIRPSWKGSSATDRVADRATEVMDALSIAAQAAGLPHGAPIPEDEAPVAIVEWILTGFTREELPQEALGAPDGVSDVEWVRTLGVAFNTARQEKLVAADGDD</sequence>
<name>A0A1B1KHS8_RHOOP</name>
<feature type="transmembrane region" description="Helical" evidence="1">
    <location>
        <begin position="101"/>
        <end position="121"/>
    </location>
</feature>
<dbReference type="Proteomes" id="UP000186108">
    <property type="component" value="Plasmid pR1CP1"/>
</dbReference>
<keyword evidence="1" id="KW-1133">Transmembrane helix</keyword>
<geneLocation type="plasmid" evidence="3">
    <name>pr1cp1</name>
</geneLocation>
<reference evidence="2 3" key="1">
    <citation type="submission" date="2014-07" db="EMBL/GenBank/DDBJ databases">
        <authorList>
            <person name="Zhang J.E."/>
            <person name="Yang H."/>
            <person name="Guo J."/>
            <person name="Deng Z."/>
            <person name="Luo H."/>
            <person name="Luo M."/>
            <person name="Zhao B."/>
        </authorList>
    </citation>
    <scope>NUCLEOTIDE SEQUENCE [LARGE SCALE GENOMIC DNA]</scope>
    <source>
        <strain evidence="2 3">1CP</strain>
        <plasmid evidence="3">Plasmid pr1cp1</plasmid>
    </source>
</reference>
<feature type="transmembrane region" description="Helical" evidence="1">
    <location>
        <begin position="219"/>
        <end position="240"/>
    </location>
</feature>
<accession>A0A1B1KHS8</accession>
<evidence type="ECO:0000313" key="2">
    <source>
        <dbReference type="EMBL" id="ANS32157.1"/>
    </source>
</evidence>
<keyword evidence="1" id="KW-0812">Transmembrane</keyword>
<protein>
    <submittedName>
        <fullName evidence="2">Uncharacterized protein</fullName>
    </submittedName>
</protein>
<keyword evidence="1" id="KW-0472">Membrane</keyword>